<dbReference type="Proteomes" id="UP000001396">
    <property type="component" value="Unassembled WGS sequence"/>
</dbReference>
<dbReference type="GO" id="GO:0016020">
    <property type="term" value="C:membrane"/>
    <property type="evidence" value="ECO:0007669"/>
    <property type="project" value="UniProtKB-SubCell"/>
</dbReference>
<evidence type="ECO:0000259" key="12">
    <source>
        <dbReference type="PROSITE" id="PS50038"/>
    </source>
</evidence>
<dbReference type="RefSeq" id="XP_020428053.1">
    <property type="nucleotide sequence ID" value="XM_020581266.1"/>
</dbReference>
<dbReference type="AlphaFoldDB" id="D3BR87"/>
<feature type="transmembrane region" description="Helical" evidence="11">
    <location>
        <begin position="350"/>
        <end position="372"/>
    </location>
</feature>
<feature type="region of interest" description="Disordered" evidence="10">
    <location>
        <begin position="723"/>
        <end position="757"/>
    </location>
</feature>
<evidence type="ECO:0000256" key="3">
    <source>
        <dbReference type="ARBA" id="ARBA00022692"/>
    </source>
</evidence>
<evidence type="ECO:0000256" key="4">
    <source>
        <dbReference type="ARBA" id="ARBA00022729"/>
    </source>
</evidence>
<dbReference type="Gene3D" id="1.20.1070.10">
    <property type="entry name" value="Rhodopsin 7-helix transmembrane proteins"/>
    <property type="match status" value="1"/>
</dbReference>
<dbReference type="PROSITE" id="PS50038">
    <property type="entry name" value="FZ"/>
    <property type="match status" value="1"/>
</dbReference>
<comment type="similarity">
    <text evidence="2">Belongs to the G-protein coupled receptor Fz/Smo family.</text>
</comment>
<feature type="transmembrane region" description="Helical" evidence="11">
    <location>
        <begin position="384"/>
        <end position="406"/>
    </location>
</feature>
<evidence type="ECO:0000313" key="14">
    <source>
        <dbReference type="Proteomes" id="UP000001396"/>
    </source>
</evidence>
<dbReference type="STRING" id="670386.D3BR87"/>
<feature type="compositionally biased region" description="Polar residues" evidence="10">
    <location>
        <begin position="728"/>
        <end position="746"/>
    </location>
</feature>
<feature type="transmembrane region" description="Helical" evidence="11">
    <location>
        <begin position="308"/>
        <end position="330"/>
    </location>
</feature>
<evidence type="ECO:0000256" key="5">
    <source>
        <dbReference type="ARBA" id="ARBA00022989"/>
    </source>
</evidence>
<keyword evidence="4" id="KW-0732">Signal</keyword>
<dbReference type="OMA" id="VICWIAD"/>
<keyword evidence="9" id="KW-0325">Glycoprotein</keyword>
<dbReference type="FunCoup" id="D3BR87">
    <property type="interactions" value="3"/>
</dbReference>
<sequence>MSSFLKKAKSLHRNGVIFIKIFKNLLFIDFDFYDIIILSIFNIVDAINYKVDTGAKCQPYIGDPANTTVCEPYLPYKSIYVGTADTQTRMMNDMQFYLSMLLNAGQAQCKSDPETYRTLCSFFFLECLEYTNTTNNQAISIPIRTCQENCVRSISLCGVSSYYKCDQTFDDQGTQVPVYPPIADPAIFNMANYGWPTNLEIACYNTTAVRSNNTVVPPSGGQCLDPLVYRNSSIYPHLESEDIGFHYITDDSDCLIPCPAPVFTRNQWRAFYVMTDLLACLSAASSLLMIFTYGVLNRERTSYESILVFQNSSIFLRSLAGVMIAFAGGSEKMMCPEPGRNMTEHDPLCSASGIFFYGFSFYAILWWTFMVYDLWCILRRYRQLSLVFFFIVSTALTIAVTFVAHFKGGWVADKGNVICWIADNDYSYGIFWAPMGFCLLLGTIWIFWIVIEIYIMIKTTNVGSDLVKKFVKAQIGPLVYIFIFYATYLYIFIYNQSYHLAYQSIKAEGALQYFRCISNANRVGTDPTDCVVEGPKIGSYGTFAITLHIFGLYTLFYAFNDKFVAIWRDAIKRFLHWLPFTRNSSVSTFFGSSVTTTSGSGVSSTLSSGEMSSISLLPMSQYKNSHVNSSYNTFENINSSSSNNNISTITLENEIPLQEFSSNIEQQTQPPENVDTNNNNNSVNLTILPEEQQQKNDVSIVNENSSEQPTNSNNIAVDLDVKVESPPITDTSNESFNISTNQTSNVVEDKENTETTP</sequence>
<proteinExistence type="inferred from homology"/>
<evidence type="ECO:0000256" key="11">
    <source>
        <dbReference type="SAM" id="Phobius"/>
    </source>
</evidence>
<evidence type="ECO:0000256" key="6">
    <source>
        <dbReference type="ARBA" id="ARBA00023136"/>
    </source>
</evidence>
<feature type="domain" description="FZ" evidence="12">
    <location>
        <begin position="52"/>
        <end position="157"/>
    </location>
</feature>
<reference evidence="13 14" key="1">
    <citation type="journal article" date="2011" name="Genome Res.">
        <title>Phylogeny-wide analysis of social amoeba genomes highlights ancient origins for complex intercellular communication.</title>
        <authorList>
            <person name="Heidel A.J."/>
            <person name="Lawal H.M."/>
            <person name="Felder M."/>
            <person name="Schilde C."/>
            <person name="Helps N.R."/>
            <person name="Tunggal B."/>
            <person name="Rivero F."/>
            <person name="John U."/>
            <person name="Schleicher M."/>
            <person name="Eichinger L."/>
            <person name="Platzer M."/>
            <person name="Noegel A.A."/>
            <person name="Schaap P."/>
            <person name="Gloeckner G."/>
        </authorList>
    </citation>
    <scope>NUCLEOTIDE SEQUENCE [LARGE SCALE GENOMIC DNA]</scope>
    <source>
        <strain evidence="14">ATCC 26659 / Pp 5 / PN500</strain>
    </source>
</reference>
<evidence type="ECO:0000256" key="10">
    <source>
        <dbReference type="SAM" id="MobiDB-lite"/>
    </source>
</evidence>
<comment type="caution">
    <text evidence="13">The sequence shown here is derived from an EMBL/GenBank/DDBJ whole genome shotgun (WGS) entry which is preliminary data.</text>
</comment>
<evidence type="ECO:0000256" key="8">
    <source>
        <dbReference type="ARBA" id="ARBA00023170"/>
    </source>
</evidence>
<evidence type="ECO:0000256" key="7">
    <source>
        <dbReference type="ARBA" id="ARBA00023157"/>
    </source>
</evidence>
<evidence type="ECO:0000313" key="13">
    <source>
        <dbReference type="EMBL" id="EFA75919.1"/>
    </source>
</evidence>
<protein>
    <submittedName>
        <fullName evidence="13">G-protein-coupled receptor family protein</fullName>
    </submittedName>
</protein>
<keyword evidence="6 11" id="KW-0472">Membrane</keyword>
<evidence type="ECO:0000256" key="9">
    <source>
        <dbReference type="ARBA" id="ARBA00023180"/>
    </source>
</evidence>
<name>D3BR87_HETP5</name>
<keyword evidence="5 11" id="KW-1133">Transmembrane helix</keyword>
<accession>D3BR87</accession>
<dbReference type="InterPro" id="IPR050949">
    <property type="entry name" value="GPCR_Fz/Smo-like"/>
</dbReference>
<keyword evidence="7" id="KW-1015">Disulfide bond</keyword>
<dbReference type="PANTHER" id="PTHR31787:SF3">
    <property type="entry name" value="FRIZZLED AND SMOOTHENED-LIKE PROTEIN H"/>
    <property type="match status" value="1"/>
</dbReference>
<dbReference type="InParanoid" id="D3BR87"/>
<dbReference type="GeneID" id="31365960"/>
<feature type="transmembrane region" description="Helical" evidence="11">
    <location>
        <begin position="426"/>
        <end position="455"/>
    </location>
</feature>
<dbReference type="InterPro" id="IPR020067">
    <property type="entry name" value="Frizzled_dom"/>
</dbReference>
<evidence type="ECO:0000256" key="2">
    <source>
        <dbReference type="ARBA" id="ARBA00008077"/>
    </source>
</evidence>
<keyword evidence="8 13" id="KW-0675">Receptor</keyword>
<keyword evidence="14" id="KW-1185">Reference proteome</keyword>
<evidence type="ECO:0000256" key="1">
    <source>
        <dbReference type="ARBA" id="ARBA00004141"/>
    </source>
</evidence>
<feature type="compositionally biased region" description="Basic and acidic residues" evidence="10">
    <location>
        <begin position="747"/>
        <end position="757"/>
    </location>
</feature>
<comment type="subcellular location">
    <subcellularLocation>
        <location evidence="1">Membrane</location>
        <topology evidence="1">Multi-pass membrane protein</topology>
    </subcellularLocation>
</comment>
<organism evidence="13 14">
    <name type="scientific">Heterostelium pallidum (strain ATCC 26659 / Pp 5 / PN500)</name>
    <name type="common">Cellular slime mold</name>
    <name type="synonym">Polysphondylium pallidum</name>
    <dbReference type="NCBI Taxonomy" id="670386"/>
    <lineage>
        <taxon>Eukaryota</taxon>
        <taxon>Amoebozoa</taxon>
        <taxon>Evosea</taxon>
        <taxon>Eumycetozoa</taxon>
        <taxon>Dictyostelia</taxon>
        <taxon>Acytosteliales</taxon>
        <taxon>Acytosteliaceae</taxon>
        <taxon>Heterostelium</taxon>
    </lineage>
</organism>
<dbReference type="EMBL" id="ADBJ01000050">
    <property type="protein sequence ID" value="EFA75919.1"/>
    <property type="molecule type" value="Genomic_DNA"/>
</dbReference>
<feature type="transmembrane region" description="Helical" evidence="11">
    <location>
        <begin position="271"/>
        <end position="296"/>
    </location>
</feature>
<feature type="transmembrane region" description="Helical" evidence="11">
    <location>
        <begin position="475"/>
        <end position="494"/>
    </location>
</feature>
<dbReference type="PANTHER" id="PTHR31787">
    <property type="entry name" value="G-PROTEIN-COUPLED RECEPTOR GPCR FAMILY PROTEIN"/>
    <property type="match status" value="1"/>
</dbReference>
<keyword evidence="3 11" id="KW-0812">Transmembrane</keyword>
<feature type="transmembrane region" description="Helical" evidence="11">
    <location>
        <begin position="537"/>
        <end position="559"/>
    </location>
</feature>
<gene>
    <name evidence="13" type="primary">fslK</name>
    <name evidence="13" type="ORF">PPL_10491</name>
</gene>